<keyword evidence="3" id="KW-1185">Reference proteome</keyword>
<gene>
    <name evidence="2" type="ORF">TWF696_007448</name>
</gene>
<sequence length="502" mass="55658">MLRHPTLGKLRGLESPLTIQYRNLPYAQFNGRFREASIRDDPVSVDDAVYDATQWGPLCPQIPDGINFDFALAGAELPYTKRRIDEEHGLNAVVTVPKKHADGKLLPVLVWVHGSSGFRRALGETCYRLGILGLLASKELNSGGNFGLKDQILGFQWLQKHISGFGGDPNNITAFGESAGAMLLSTLLQLPTPLFKKAMVMSGSATLRPSKTEKQQEALYNDVVSALDLTEKSSEERKMLLYEIPYEDMIAKLPPLIHVGPSVESRFLDDVVTLSTLSKSTSPSWCTEIVIGDCFHDATCFKTRILNKPNNAEYFIGCINSVLVPEQAQNVIHAYSLSPLDSAETSLVKCIELLTDLRWYLPILYIDIGLEKTARAPKVSRYHFHQPNKFDCQWNGLAAHLFDITLLLQNHRHLLGQDAIRLGEEMADRVFSLAYGSGFVSKHEDDGSGNTVVVWGPDGASKLLRREEYDAELRRGRGMVLLGLGPDVCERLAGTIQFGSSR</sequence>
<dbReference type="EMBL" id="JAVHNQ010000006">
    <property type="protein sequence ID" value="KAK6343786.1"/>
    <property type="molecule type" value="Genomic_DNA"/>
</dbReference>
<dbReference type="AlphaFoldDB" id="A0AAV9UKI7"/>
<dbReference type="Pfam" id="PF00135">
    <property type="entry name" value="COesterase"/>
    <property type="match status" value="2"/>
</dbReference>
<comment type="caution">
    <text evidence="2">The sequence shown here is derived from an EMBL/GenBank/DDBJ whole genome shotgun (WGS) entry which is preliminary data.</text>
</comment>
<evidence type="ECO:0000313" key="2">
    <source>
        <dbReference type="EMBL" id="KAK6343786.1"/>
    </source>
</evidence>
<dbReference type="Gene3D" id="3.40.50.1820">
    <property type="entry name" value="alpha/beta hydrolase"/>
    <property type="match status" value="1"/>
</dbReference>
<evidence type="ECO:0000313" key="3">
    <source>
        <dbReference type="Proteomes" id="UP001375240"/>
    </source>
</evidence>
<feature type="domain" description="Carboxylesterase type B" evidence="1">
    <location>
        <begin position="7"/>
        <end position="115"/>
    </location>
</feature>
<dbReference type="InterPro" id="IPR029058">
    <property type="entry name" value="AB_hydrolase_fold"/>
</dbReference>
<organism evidence="2 3">
    <name type="scientific">Orbilia brochopaga</name>
    <dbReference type="NCBI Taxonomy" id="3140254"/>
    <lineage>
        <taxon>Eukaryota</taxon>
        <taxon>Fungi</taxon>
        <taxon>Dikarya</taxon>
        <taxon>Ascomycota</taxon>
        <taxon>Pezizomycotina</taxon>
        <taxon>Orbiliomycetes</taxon>
        <taxon>Orbiliales</taxon>
        <taxon>Orbiliaceae</taxon>
        <taxon>Orbilia</taxon>
    </lineage>
</organism>
<dbReference type="InterPro" id="IPR050309">
    <property type="entry name" value="Type-B_Carboxylest/Lipase"/>
</dbReference>
<dbReference type="Proteomes" id="UP001375240">
    <property type="component" value="Unassembled WGS sequence"/>
</dbReference>
<proteinExistence type="predicted"/>
<reference evidence="2 3" key="1">
    <citation type="submission" date="2019-10" db="EMBL/GenBank/DDBJ databases">
        <authorList>
            <person name="Palmer J.M."/>
        </authorList>
    </citation>
    <scope>NUCLEOTIDE SEQUENCE [LARGE SCALE GENOMIC DNA]</scope>
    <source>
        <strain evidence="2 3">TWF696</strain>
    </source>
</reference>
<dbReference type="InterPro" id="IPR002018">
    <property type="entry name" value="CarbesteraseB"/>
</dbReference>
<evidence type="ECO:0000259" key="1">
    <source>
        <dbReference type="Pfam" id="PF00135"/>
    </source>
</evidence>
<protein>
    <recommendedName>
        <fullName evidence="1">Carboxylesterase type B domain-containing protein</fullName>
    </recommendedName>
</protein>
<feature type="domain" description="Carboxylesterase type B" evidence="1">
    <location>
        <begin position="127"/>
        <end position="417"/>
    </location>
</feature>
<name>A0AAV9UKI7_9PEZI</name>
<dbReference type="PANTHER" id="PTHR11559">
    <property type="entry name" value="CARBOXYLESTERASE"/>
    <property type="match status" value="1"/>
</dbReference>
<accession>A0AAV9UKI7</accession>
<dbReference type="SUPFAM" id="SSF53474">
    <property type="entry name" value="alpha/beta-Hydrolases"/>
    <property type="match status" value="1"/>
</dbReference>